<dbReference type="Proteomes" id="UP000238823">
    <property type="component" value="Unassembled WGS sequence"/>
</dbReference>
<dbReference type="EMBL" id="PVNL01000142">
    <property type="protein sequence ID" value="PRP94292.1"/>
    <property type="molecule type" value="Genomic_DNA"/>
</dbReference>
<evidence type="ECO:0000259" key="3">
    <source>
        <dbReference type="Pfam" id="PF21347"/>
    </source>
</evidence>
<evidence type="ECO:0000313" key="5">
    <source>
        <dbReference type="Proteomes" id="UP000238823"/>
    </source>
</evidence>
<protein>
    <recommendedName>
        <fullName evidence="3">DUF3108 domain-containing protein</fullName>
    </recommendedName>
</protein>
<feature type="chain" id="PRO_5015752849" description="DUF3108 domain-containing protein" evidence="2">
    <location>
        <begin position="26"/>
        <end position="296"/>
    </location>
</feature>
<dbReference type="Pfam" id="PF21347">
    <property type="entry name" value="DUF3108_like"/>
    <property type="match status" value="1"/>
</dbReference>
<evidence type="ECO:0000313" key="4">
    <source>
        <dbReference type="EMBL" id="PRP94292.1"/>
    </source>
</evidence>
<dbReference type="OrthoDB" id="5381512at2"/>
<feature type="region of interest" description="Disordered" evidence="1">
    <location>
        <begin position="26"/>
        <end position="99"/>
    </location>
</feature>
<feature type="compositionally biased region" description="Acidic residues" evidence="1">
    <location>
        <begin position="42"/>
        <end position="54"/>
    </location>
</feature>
<organism evidence="4 5">
    <name type="scientific">Enhygromyxa salina</name>
    <dbReference type="NCBI Taxonomy" id="215803"/>
    <lineage>
        <taxon>Bacteria</taxon>
        <taxon>Pseudomonadati</taxon>
        <taxon>Myxococcota</taxon>
        <taxon>Polyangia</taxon>
        <taxon>Nannocystales</taxon>
        <taxon>Nannocystaceae</taxon>
        <taxon>Enhygromyxa</taxon>
    </lineage>
</organism>
<feature type="domain" description="DUF3108" evidence="3">
    <location>
        <begin position="231"/>
        <end position="275"/>
    </location>
</feature>
<proteinExistence type="predicted"/>
<feature type="signal peptide" evidence="2">
    <location>
        <begin position="1"/>
        <end position="25"/>
    </location>
</feature>
<gene>
    <name evidence="4" type="ORF">ENSA7_78290</name>
</gene>
<reference evidence="4 5" key="1">
    <citation type="submission" date="2018-03" db="EMBL/GenBank/DDBJ databases">
        <title>Draft Genome Sequences of the Obligatory Marine Myxobacteria Enhygromyxa salina SWB007.</title>
        <authorList>
            <person name="Poehlein A."/>
            <person name="Moghaddam J.A."/>
            <person name="Harms H."/>
            <person name="Alanjari M."/>
            <person name="Koenig G.M."/>
            <person name="Daniel R."/>
            <person name="Schaeberle T.F."/>
        </authorList>
    </citation>
    <scope>NUCLEOTIDE SEQUENCE [LARGE SCALE GENOMIC DNA]</scope>
    <source>
        <strain evidence="4 5">SWB007</strain>
    </source>
</reference>
<dbReference type="Gene3D" id="2.40.360.20">
    <property type="match status" value="1"/>
</dbReference>
<dbReference type="PROSITE" id="PS51257">
    <property type="entry name" value="PROKAR_LIPOPROTEIN"/>
    <property type="match status" value="1"/>
</dbReference>
<evidence type="ECO:0000256" key="2">
    <source>
        <dbReference type="SAM" id="SignalP"/>
    </source>
</evidence>
<dbReference type="AlphaFoldDB" id="A0A2S9XN63"/>
<feature type="compositionally biased region" description="Acidic residues" evidence="1">
    <location>
        <begin position="62"/>
        <end position="98"/>
    </location>
</feature>
<name>A0A2S9XN63_9BACT</name>
<keyword evidence="2" id="KW-0732">Signal</keyword>
<dbReference type="RefSeq" id="WP_106094593.1">
    <property type="nucleotide sequence ID" value="NZ_PVNL01000142.1"/>
</dbReference>
<dbReference type="InterPro" id="IPR049279">
    <property type="entry name" value="DUF3108-like"/>
</dbReference>
<sequence>MHTRRAIHHRSWSGLSLLAPLLASAALGCNQPPPPGSSGTVGDDETEADTDGETTDPSTSDGTDEPDTSDTEDTDATTTDPDDTDDTSDTSDTGEFDDTLYPLADGATWTYIAKNTNGQVLGMEIVNTTEIDWEGETAWMIVDNINAKGEWTESVIVRDGTLSSRVHKEIKSDSGTVMIVDYDPGFARVDDSWDTVDFSEEFFYDRTEYDGNGLNPSVEARAHIFTVKAVNEKITVPAGTFDCVQVERVRSAGGAAGEIVVSWYAYGVGKIREERPADSRIEELASVSLPGGVDLP</sequence>
<accession>A0A2S9XN63</accession>
<evidence type="ECO:0000256" key="1">
    <source>
        <dbReference type="SAM" id="MobiDB-lite"/>
    </source>
</evidence>
<comment type="caution">
    <text evidence="4">The sequence shown here is derived from an EMBL/GenBank/DDBJ whole genome shotgun (WGS) entry which is preliminary data.</text>
</comment>